<name>A0A8H3DP30_9AGAM</name>
<accession>A0A8H3DP30</accession>
<dbReference type="AlphaFoldDB" id="A0A8H3DP30"/>
<evidence type="ECO:0000313" key="2">
    <source>
        <dbReference type="Proteomes" id="UP000663853"/>
    </source>
</evidence>
<dbReference type="Proteomes" id="UP000663853">
    <property type="component" value="Unassembled WGS sequence"/>
</dbReference>
<gene>
    <name evidence="1" type="ORF">RDB_LOCUS182297</name>
</gene>
<reference evidence="1" key="1">
    <citation type="submission" date="2021-01" db="EMBL/GenBank/DDBJ databases">
        <authorList>
            <person name="Kaushik A."/>
        </authorList>
    </citation>
    <scope>NUCLEOTIDE SEQUENCE</scope>
    <source>
        <strain evidence="1">AG6-10EEA</strain>
    </source>
</reference>
<proteinExistence type="predicted"/>
<sequence>MDYSSPETNKTVSIFMRKLPAKSSAQQRLGSLFLNPGGPGGSGSVTVVESGEELSTILEGRYDIIGFDPRLVTLIDAIWPVTDIQAFIRGVNLTSPPTSCLDTESKFLERDYQAFLIGAPFPSKENNLKLVTHLAALQAGHHAACAKNGNQDMLRSVGTVAVAREPLRHTTSFPHTGISLLILHLTCFLWICYTVCTDPL</sequence>
<organism evidence="1 2">
    <name type="scientific">Rhizoctonia solani</name>
    <dbReference type="NCBI Taxonomy" id="456999"/>
    <lineage>
        <taxon>Eukaryota</taxon>
        <taxon>Fungi</taxon>
        <taxon>Dikarya</taxon>
        <taxon>Basidiomycota</taxon>
        <taxon>Agaricomycotina</taxon>
        <taxon>Agaricomycetes</taxon>
        <taxon>Cantharellales</taxon>
        <taxon>Ceratobasidiaceae</taxon>
        <taxon>Rhizoctonia</taxon>
    </lineage>
</organism>
<protein>
    <submittedName>
        <fullName evidence="1">Uncharacterized protein</fullName>
    </submittedName>
</protein>
<dbReference type="EMBL" id="CAJMXA010004201">
    <property type="protein sequence ID" value="CAE6536889.1"/>
    <property type="molecule type" value="Genomic_DNA"/>
</dbReference>
<comment type="caution">
    <text evidence="1">The sequence shown here is derived from an EMBL/GenBank/DDBJ whole genome shotgun (WGS) entry which is preliminary data.</text>
</comment>
<evidence type="ECO:0000313" key="1">
    <source>
        <dbReference type="EMBL" id="CAE6536889.1"/>
    </source>
</evidence>